<evidence type="ECO:0000313" key="2">
    <source>
        <dbReference type="Proteomes" id="UP000271587"/>
    </source>
</evidence>
<gene>
    <name evidence="1" type="ORF">CGERO_10150</name>
</gene>
<proteinExistence type="predicted"/>
<dbReference type="KEGG" id="cgk:CGERO_10150"/>
<dbReference type="EMBL" id="CP033897">
    <property type="protein sequence ID" value="AZA12315.1"/>
    <property type="molecule type" value="Genomic_DNA"/>
</dbReference>
<reference evidence="1 2" key="1">
    <citation type="submission" date="2018-11" db="EMBL/GenBank/DDBJ databases">
        <authorList>
            <person name="Kleinhagauer T."/>
            <person name="Glaeser S.P."/>
            <person name="Spergser J."/>
            <person name="Ruckert C."/>
            <person name="Kaempfer P."/>
            <person name="Busse H.-J."/>
        </authorList>
    </citation>
    <scope>NUCLEOTIDE SEQUENCE [LARGE SCALE GENOMIC DNA]</scope>
    <source>
        <strain evidence="1 2">W8</strain>
    </source>
</reference>
<dbReference type="RefSeq" id="WP_164470304.1">
    <property type="nucleotide sequence ID" value="NZ_CP033897.1"/>
</dbReference>
<accession>A0A3G6J2N4</accession>
<keyword evidence="2" id="KW-1185">Reference proteome</keyword>
<organism evidence="1 2">
    <name type="scientific">Corynebacterium gerontici</name>
    <dbReference type="NCBI Taxonomy" id="2079234"/>
    <lineage>
        <taxon>Bacteria</taxon>
        <taxon>Bacillati</taxon>
        <taxon>Actinomycetota</taxon>
        <taxon>Actinomycetes</taxon>
        <taxon>Mycobacteriales</taxon>
        <taxon>Corynebacteriaceae</taxon>
        <taxon>Corynebacterium</taxon>
    </lineage>
</organism>
<name>A0A3G6J2N4_9CORY</name>
<sequence length="48" mass="5198">MGATEYPMENVPLDPTQDPTPVFHWFQEIGPHLVDAAVAMLGFATGVV</sequence>
<evidence type="ECO:0000313" key="1">
    <source>
        <dbReference type="EMBL" id="AZA12315.1"/>
    </source>
</evidence>
<protein>
    <submittedName>
        <fullName evidence="1">Uncharacterized protein</fullName>
    </submittedName>
</protein>
<dbReference type="AlphaFoldDB" id="A0A3G6J2N4"/>
<dbReference type="Proteomes" id="UP000271587">
    <property type="component" value="Chromosome"/>
</dbReference>